<reference evidence="2" key="1">
    <citation type="submission" date="2022-12" db="EMBL/GenBank/DDBJ databases">
        <title>Marinomonas 15G1-11 sp. nov, isolated from marine algae.</title>
        <authorList>
            <person name="Butt M."/>
            <person name="Choi D.G."/>
            <person name="Kim J.M."/>
            <person name="Lee J.K."/>
            <person name="Baek J.H."/>
            <person name="Jeon C.O."/>
        </authorList>
    </citation>
    <scope>NUCLEOTIDE SEQUENCE</scope>
    <source>
        <strain evidence="2">15G1-11</strain>
    </source>
</reference>
<dbReference type="InterPro" id="IPR000600">
    <property type="entry name" value="ROK"/>
</dbReference>
<dbReference type="InterPro" id="IPR043129">
    <property type="entry name" value="ATPase_NBD"/>
</dbReference>
<evidence type="ECO:0000313" key="3">
    <source>
        <dbReference type="Proteomes" id="UP001149719"/>
    </source>
</evidence>
<dbReference type="PANTHER" id="PTHR18964">
    <property type="entry name" value="ROK (REPRESSOR, ORF, KINASE) FAMILY"/>
    <property type="match status" value="1"/>
</dbReference>
<accession>A0ABT4JVF9</accession>
<dbReference type="Gene3D" id="3.30.420.40">
    <property type="match status" value="2"/>
</dbReference>
<name>A0ABT4JVF9_9GAMM</name>
<sequence length="378" mass="41190">MPKTIAHKPSSLAINTDRAFIDCLRHQGILSRAAIASQTGISKPTISESAQRLLARQVIVECHKKDTKSSKRPSVLYEINKQRGASLAIVLDDVSIQLALSDLQGNECQSRHLTYSEGRTSAEYTRDLLTAIKGIMTNTTPPLLSIGLSVADPIHPKDGSVVKMPNSPFPVAQDINFIQQLENAFHCSVVIDNDVNWATLSEREMTQLDNFIYVFLGRGIGCGLFFERTLIRGDNGMAGEIGYVTLKSGKHLLESRYQGMTINNALLKSGNLDRQLVEEINEAIRLTCQITHPETLILGGPIAADPTSYFAIVAQLNKALPNINIQLSQAPDNASLAGAAIGAHQLALLSLGLIDGGDNIAQLGFYRLYEHDTVSKLY</sequence>
<protein>
    <submittedName>
        <fullName evidence="2">ROK family transcriptional regulator</fullName>
    </submittedName>
</protein>
<dbReference type="SUPFAM" id="SSF53067">
    <property type="entry name" value="Actin-like ATPase domain"/>
    <property type="match status" value="1"/>
</dbReference>
<organism evidence="2 3">
    <name type="scientific">Marinomonas phaeophyticola</name>
    <dbReference type="NCBI Taxonomy" id="3004091"/>
    <lineage>
        <taxon>Bacteria</taxon>
        <taxon>Pseudomonadati</taxon>
        <taxon>Pseudomonadota</taxon>
        <taxon>Gammaproteobacteria</taxon>
        <taxon>Oceanospirillales</taxon>
        <taxon>Oceanospirillaceae</taxon>
        <taxon>Marinomonas</taxon>
    </lineage>
</organism>
<dbReference type="InterPro" id="IPR036388">
    <property type="entry name" value="WH-like_DNA-bd_sf"/>
</dbReference>
<evidence type="ECO:0000313" key="2">
    <source>
        <dbReference type="EMBL" id="MCZ2722379.1"/>
    </source>
</evidence>
<dbReference type="Proteomes" id="UP001149719">
    <property type="component" value="Unassembled WGS sequence"/>
</dbReference>
<dbReference type="CDD" id="cd23763">
    <property type="entry name" value="ASKHA_ATPase_ROK"/>
    <property type="match status" value="1"/>
</dbReference>
<evidence type="ECO:0000256" key="1">
    <source>
        <dbReference type="ARBA" id="ARBA00006479"/>
    </source>
</evidence>
<dbReference type="EMBL" id="JAPUBN010000017">
    <property type="protein sequence ID" value="MCZ2722379.1"/>
    <property type="molecule type" value="Genomic_DNA"/>
</dbReference>
<dbReference type="RefSeq" id="WP_269125971.1">
    <property type="nucleotide sequence ID" value="NZ_JAPUBN010000017.1"/>
</dbReference>
<dbReference type="SUPFAM" id="SSF46785">
    <property type="entry name" value="Winged helix' DNA-binding domain"/>
    <property type="match status" value="1"/>
</dbReference>
<dbReference type="InterPro" id="IPR036390">
    <property type="entry name" value="WH_DNA-bd_sf"/>
</dbReference>
<dbReference type="Gene3D" id="1.10.10.10">
    <property type="entry name" value="Winged helix-like DNA-binding domain superfamily/Winged helix DNA-binding domain"/>
    <property type="match status" value="1"/>
</dbReference>
<comment type="caution">
    <text evidence="2">The sequence shown here is derived from an EMBL/GenBank/DDBJ whole genome shotgun (WGS) entry which is preliminary data.</text>
</comment>
<dbReference type="Pfam" id="PF00480">
    <property type="entry name" value="ROK"/>
    <property type="match status" value="1"/>
</dbReference>
<proteinExistence type="inferred from homology"/>
<gene>
    <name evidence="2" type="ORF">O1D97_12280</name>
</gene>
<comment type="similarity">
    <text evidence="1">Belongs to the ROK (NagC/XylR) family.</text>
</comment>
<dbReference type="PANTHER" id="PTHR18964:SF149">
    <property type="entry name" value="BIFUNCTIONAL UDP-N-ACETYLGLUCOSAMINE 2-EPIMERASE_N-ACETYLMANNOSAMINE KINASE"/>
    <property type="match status" value="1"/>
</dbReference>
<keyword evidence="3" id="KW-1185">Reference proteome</keyword>